<evidence type="ECO:0000313" key="6">
    <source>
        <dbReference type="Proteomes" id="UP000018438"/>
    </source>
</evidence>
<proteinExistence type="inferred from homology"/>
<feature type="compositionally biased region" description="Basic and acidic residues" evidence="3">
    <location>
        <begin position="293"/>
        <end position="309"/>
    </location>
</feature>
<feature type="region of interest" description="Disordered" evidence="3">
    <location>
        <begin position="293"/>
        <end position="323"/>
    </location>
</feature>
<name>N8Y0D0_9GAMM</name>
<dbReference type="RefSeq" id="WP_004809024.1">
    <property type="nucleotide sequence ID" value="NZ_KB849442.1"/>
</dbReference>
<evidence type="ECO:0000256" key="2">
    <source>
        <dbReference type="ARBA" id="ARBA00022971"/>
    </source>
</evidence>
<protein>
    <recommendedName>
        <fullName evidence="4">MobA/MobL protein domain-containing protein</fullName>
    </recommendedName>
</protein>
<dbReference type="NCBIfam" id="NF041496">
    <property type="entry name" value="MobQ"/>
    <property type="match status" value="1"/>
</dbReference>
<comment type="similarity">
    <text evidence="1">Belongs to the MobA/MobL family.</text>
</comment>
<dbReference type="AlphaFoldDB" id="N8Y0D0"/>
<evidence type="ECO:0000313" key="5">
    <source>
        <dbReference type="EMBL" id="ENV14789.1"/>
    </source>
</evidence>
<organism evidence="5 6">
    <name type="scientific">Acinetobacter schindleri NIPH 900</name>
    <dbReference type="NCBI Taxonomy" id="1217675"/>
    <lineage>
        <taxon>Bacteria</taxon>
        <taxon>Pseudomonadati</taxon>
        <taxon>Pseudomonadota</taxon>
        <taxon>Gammaproteobacteria</taxon>
        <taxon>Moraxellales</taxon>
        <taxon>Moraxellaceae</taxon>
        <taxon>Acinetobacter</taxon>
    </lineage>
</organism>
<keyword evidence="6" id="KW-1185">Reference proteome</keyword>
<dbReference type="InterPro" id="IPR005053">
    <property type="entry name" value="MobA_MobL"/>
</dbReference>
<reference evidence="5 6" key="1">
    <citation type="submission" date="2013-02" db="EMBL/GenBank/DDBJ databases">
        <title>The Genome Sequence of Acinetobacter schindleri NIPH 900.</title>
        <authorList>
            <consortium name="The Broad Institute Genome Sequencing Platform"/>
            <consortium name="The Broad Institute Genome Sequencing Center for Infectious Disease"/>
            <person name="Cerqueira G."/>
            <person name="Feldgarden M."/>
            <person name="Courvalin P."/>
            <person name="Perichon B."/>
            <person name="Grillot-Courvalin C."/>
            <person name="Clermont D."/>
            <person name="Rocha E."/>
            <person name="Yoon E.-J."/>
            <person name="Nemec A."/>
            <person name="Walker B."/>
            <person name="Young S.K."/>
            <person name="Zeng Q."/>
            <person name="Gargeya S."/>
            <person name="Fitzgerald M."/>
            <person name="Haas B."/>
            <person name="Abouelleil A."/>
            <person name="Alvarado L."/>
            <person name="Arachchi H.M."/>
            <person name="Berlin A.M."/>
            <person name="Chapman S.B."/>
            <person name="Dewar J."/>
            <person name="Goldberg J."/>
            <person name="Griggs A."/>
            <person name="Gujja S."/>
            <person name="Hansen M."/>
            <person name="Howarth C."/>
            <person name="Imamovic A."/>
            <person name="Larimer J."/>
            <person name="McCowan C."/>
            <person name="Murphy C."/>
            <person name="Neiman D."/>
            <person name="Pearson M."/>
            <person name="Priest M."/>
            <person name="Roberts A."/>
            <person name="Saif S."/>
            <person name="Shea T."/>
            <person name="Sisk P."/>
            <person name="Sykes S."/>
            <person name="Wortman J."/>
            <person name="Nusbaum C."/>
            <person name="Birren B."/>
        </authorList>
    </citation>
    <scope>NUCLEOTIDE SEQUENCE [LARGE SCALE GENOMIC DNA]</scope>
    <source>
        <strain evidence="5 6">NIPH 900</strain>
    </source>
</reference>
<accession>N8Y0D0</accession>
<dbReference type="Proteomes" id="UP000018438">
    <property type="component" value="Unassembled WGS sequence"/>
</dbReference>
<gene>
    <name evidence="5" type="ORF">F965_00022</name>
</gene>
<evidence type="ECO:0000256" key="3">
    <source>
        <dbReference type="SAM" id="MobiDB-lite"/>
    </source>
</evidence>
<dbReference type="PATRIC" id="fig|1217675.3.peg.20"/>
<dbReference type="EMBL" id="APPI01000002">
    <property type="protein sequence ID" value="ENV14789.1"/>
    <property type="molecule type" value="Genomic_DNA"/>
</dbReference>
<evidence type="ECO:0000256" key="1">
    <source>
        <dbReference type="ARBA" id="ARBA00010873"/>
    </source>
</evidence>
<dbReference type="Pfam" id="PF03389">
    <property type="entry name" value="MobA_MobL"/>
    <property type="match status" value="1"/>
</dbReference>
<comment type="caution">
    <text evidence="5">The sequence shown here is derived from an EMBL/GenBank/DDBJ whole genome shotgun (WGS) entry which is preliminary data.</text>
</comment>
<keyword evidence="2" id="KW-0184">Conjugation</keyword>
<dbReference type="Gene3D" id="3.30.930.30">
    <property type="match status" value="1"/>
</dbReference>
<dbReference type="HOGENOM" id="CLU_025383_1_0_6"/>
<feature type="domain" description="MobA/MobL protein" evidence="4">
    <location>
        <begin position="17"/>
        <end position="230"/>
    </location>
</feature>
<evidence type="ECO:0000259" key="4">
    <source>
        <dbReference type="Pfam" id="PF03389"/>
    </source>
</evidence>
<sequence>MAIYHCSTKTVNRSSGRTAVASSAYRAGEKLEDERTGLTHDFTRKDGVAHSEILSNLDIEIDRGELWNLAEKTENRKDARTAREWVIALPDELDADQRKDLAKDFARSLVDRYGVIADLAIHEPSKGGNDKNHHAHIMLTTRKAELDADNKLTLTTKTDIELSNAKRKSLGIGTTQEDIKQIRETWADLANKALERAGYREKIDHRSYADQNNGLQATIHEGTKVTQLRRQGIDTEISRFNDNVKQQNSQQLHQQKQQKESVLQRGLSRVDQGFDQWQKNQETKRLELERQAEMKRQQELDKQRAEQALRKASQKLSRGGMSL</sequence>